<name>A0A9D2US85_ACILW</name>
<dbReference type="GO" id="GO:0019171">
    <property type="term" value="F:(3R)-hydroxyacyl-[acyl-carrier-protein] dehydratase activity"/>
    <property type="evidence" value="ECO:0007669"/>
    <property type="project" value="TreeGrafter"/>
</dbReference>
<dbReference type="Gene3D" id="3.10.129.10">
    <property type="entry name" value="Hotdog Thioesterase"/>
    <property type="match status" value="1"/>
</dbReference>
<dbReference type="AlphaFoldDB" id="A0A9D2US85"/>
<dbReference type="EMBL" id="DYWX01000062">
    <property type="protein sequence ID" value="HJF27773.1"/>
    <property type="molecule type" value="Genomic_DNA"/>
</dbReference>
<sequence length="148" mass="17135">MFFEFISSNQCLQNNVNYERLYRFRFSKTDIKKFAEVTGDNNPIHLNEDYARTTVFQRPIVHGFYVGSIFSRIFGTDYPGIGTIYLNQSMSFKAPVFIDQTYYAHIIVDQVDKYKGHIKVSTLVTDESGTKVFIGEAILKHSMFCIDI</sequence>
<gene>
    <name evidence="2" type="ORF">K8V79_05945</name>
</gene>
<dbReference type="Pfam" id="PF01575">
    <property type="entry name" value="MaoC_dehydratas"/>
    <property type="match status" value="1"/>
</dbReference>
<dbReference type="Proteomes" id="UP000787156">
    <property type="component" value="Unassembled WGS sequence"/>
</dbReference>
<evidence type="ECO:0000259" key="1">
    <source>
        <dbReference type="Pfam" id="PF01575"/>
    </source>
</evidence>
<organism evidence="2 3">
    <name type="scientific">Acinetobacter lwoffii</name>
    <dbReference type="NCBI Taxonomy" id="28090"/>
    <lineage>
        <taxon>Bacteria</taxon>
        <taxon>Pseudomonadati</taxon>
        <taxon>Pseudomonadota</taxon>
        <taxon>Gammaproteobacteria</taxon>
        <taxon>Moraxellales</taxon>
        <taxon>Moraxellaceae</taxon>
        <taxon>Acinetobacter</taxon>
    </lineage>
</organism>
<protein>
    <submittedName>
        <fullName evidence="2">MaoC family dehydratase</fullName>
    </submittedName>
</protein>
<dbReference type="InterPro" id="IPR050965">
    <property type="entry name" value="UPF0336/Enoyl-CoA_hydratase"/>
</dbReference>
<evidence type="ECO:0000313" key="2">
    <source>
        <dbReference type="EMBL" id="HJF27773.1"/>
    </source>
</evidence>
<accession>A0A9D2US85</accession>
<dbReference type="InterPro" id="IPR002539">
    <property type="entry name" value="MaoC-like_dom"/>
</dbReference>
<comment type="caution">
    <text evidence="2">The sequence shown here is derived from an EMBL/GenBank/DDBJ whole genome shotgun (WGS) entry which is preliminary data.</text>
</comment>
<dbReference type="PANTHER" id="PTHR43437">
    <property type="entry name" value="HYDROXYACYL-THIOESTER DEHYDRATASE TYPE 2, MITOCHONDRIAL-RELATED"/>
    <property type="match status" value="1"/>
</dbReference>
<dbReference type="CDD" id="cd03449">
    <property type="entry name" value="R_hydratase"/>
    <property type="match status" value="1"/>
</dbReference>
<dbReference type="GO" id="GO:0006633">
    <property type="term" value="P:fatty acid biosynthetic process"/>
    <property type="evidence" value="ECO:0007669"/>
    <property type="project" value="TreeGrafter"/>
</dbReference>
<evidence type="ECO:0000313" key="3">
    <source>
        <dbReference type="Proteomes" id="UP000787156"/>
    </source>
</evidence>
<reference evidence="2" key="2">
    <citation type="submission" date="2021-09" db="EMBL/GenBank/DDBJ databases">
        <authorList>
            <person name="Gilroy R."/>
        </authorList>
    </citation>
    <scope>NUCLEOTIDE SEQUENCE</scope>
    <source>
        <strain evidence="2">CHK135-1449</strain>
    </source>
</reference>
<proteinExistence type="predicted"/>
<dbReference type="InterPro" id="IPR029069">
    <property type="entry name" value="HotDog_dom_sf"/>
</dbReference>
<dbReference type="SUPFAM" id="SSF54637">
    <property type="entry name" value="Thioesterase/thiol ester dehydrase-isomerase"/>
    <property type="match status" value="1"/>
</dbReference>
<reference evidence="2" key="1">
    <citation type="journal article" date="2021" name="PeerJ">
        <title>Extensive microbial diversity within the chicken gut microbiome revealed by metagenomics and culture.</title>
        <authorList>
            <person name="Gilroy R."/>
            <person name="Ravi A."/>
            <person name="Getino M."/>
            <person name="Pursley I."/>
            <person name="Horton D.L."/>
            <person name="Alikhan N.F."/>
            <person name="Baker D."/>
            <person name="Gharbi K."/>
            <person name="Hall N."/>
            <person name="Watson M."/>
            <person name="Adriaenssens E.M."/>
            <person name="Foster-Nyarko E."/>
            <person name="Jarju S."/>
            <person name="Secka A."/>
            <person name="Antonio M."/>
            <person name="Oren A."/>
            <person name="Chaudhuri R.R."/>
            <person name="La Ragione R."/>
            <person name="Hildebrand F."/>
            <person name="Pallen M.J."/>
        </authorList>
    </citation>
    <scope>NUCLEOTIDE SEQUENCE</scope>
    <source>
        <strain evidence="2">CHK135-1449</strain>
    </source>
</reference>
<dbReference type="PANTHER" id="PTHR43437:SF3">
    <property type="entry name" value="HYDROXYACYL-THIOESTER DEHYDRATASE TYPE 2, MITOCHONDRIAL"/>
    <property type="match status" value="1"/>
</dbReference>
<feature type="domain" description="MaoC-like" evidence="1">
    <location>
        <begin position="25"/>
        <end position="124"/>
    </location>
</feature>